<feature type="chain" id="PRO_5015190333" evidence="1">
    <location>
        <begin position="26"/>
        <end position="381"/>
    </location>
</feature>
<dbReference type="EMBL" id="NCKW01003637">
    <property type="protein sequence ID" value="POM75827.1"/>
    <property type="molecule type" value="Genomic_DNA"/>
</dbReference>
<proteinExistence type="predicted"/>
<dbReference type="PANTHER" id="PTHR45835:SF99">
    <property type="entry name" value="CHROMO DOMAIN-CONTAINING PROTEIN-RELATED"/>
    <property type="match status" value="1"/>
</dbReference>
<gene>
    <name evidence="2" type="ORF">PHPALM_7013</name>
</gene>
<comment type="caution">
    <text evidence="2">The sequence shown here is derived from an EMBL/GenBank/DDBJ whole genome shotgun (WGS) entry which is preliminary data.</text>
</comment>
<dbReference type="GO" id="GO:0003676">
    <property type="term" value="F:nucleic acid binding"/>
    <property type="evidence" value="ECO:0007669"/>
    <property type="project" value="InterPro"/>
</dbReference>
<dbReference type="Gene3D" id="3.30.420.10">
    <property type="entry name" value="Ribonuclease H-like superfamily/Ribonuclease H"/>
    <property type="match status" value="1"/>
</dbReference>
<protein>
    <submittedName>
        <fullName evidence="2">Pol protein</fullName>
    </submittedName>
</protein>
<accession>A0A2P4YDD4</accession>
<dbReference type="SUPFAM" id="SSF56672">
    <property type="entry name" value="DNA/RNA polymerases"/>
    <property type="match status" value="1"/>
</dbReference>
<dbReference type="InterPro" id="IPR036397">
    <property type="entry name" value="RNaseH_sf"/>
</dbReference>
<dbReference type="InterPro" id="IPR043502">
    <property type="entry name" value="DNA/RNA_pol_sf"/>
</dbReference>
<dbReference type="InterPro" id="IPR043128">
    <property type="entry name" value="Rev_trsase/Diguanyl_cyclase"/>
</dbReference>
<sequence>MTPATFSRSIAQLFMLLHTFAQTYFDDIFVHSRAEGDQTAMEVHLRHLRRVFEVMVGVSTDPGKVKAIAAWPTLRSQKDSRKAAYAKLARTFSDPIKKDADGVWKQHHQDARLLLTGTTHITVDPGDPPRVAVPNDEVLKDDMLLETHGAPLGKWETHYAKTCETCQRVKLSNNASAPLQSLPVPADYWKSMSLDFVFGLPADDKGNTGVLVFVCRLNKMIYLYSDHSLGQRPVFHGGVLGHPFQLLGTKLAMSTADHPKMERVNRVLEDTLRSIGAEAPRSWSDQLPMVEFALNNAVHASTGFTPFYLNVLRHPQVPLTLRGCTDASIVSRGEARKSFSSQVSEIESESLKRQLASFIDDRLTLISRTKMNAETRKIKET</sequence>
<dbReference type="SUPFAM" id="SSF53098">
    <property type="entry name" value="Ribonuclease H-like"/>
    <property type="match status" value="1"/>
</dbReference>
<dbReference type="AlphaFoldDB" id="A0A2P4YDD4"/>
<dbReference type="InterPro" id="IPR012337">
    <property type="entry name" value="RNaseH-like_sf"/>
</dbReference>
<evidence type="ECO:0000313" key="3">
    <source>
        <dbReference type="Proteomes" id="UP000237271"/>
    </source>
</evidence>
<dbReference type="OrthoDB" id="1938712at2759"/>
<organism evidence="2 3">
    <name type="scientific">Phytophthora palmivora</name>
    <dbReference type="NCBI Taxonomy" id="4796"/>
    <lineage>
        <taxon>Eukaryota</taxon>
        <taxon>Sar</taxon>
        <taxon>Stramenopiles</taxon>
        <taxon>Oomycota</taxon>
        <taxon>Peronosporomycetes</taxon>
        <taxon>Peronosporales</taxon>
        <taxon>Peronosporaceae</taxon>
        <taxon>Phytophthora</taxon>
    </lineage>
</organism>
<keyword evidence="1" id="KW-0732">Signal</keyword>
<reference evidence="2 3" key="1">
    <citation type="journal article" date="2017" name="Genome Biol. Evol.">
        <title>Phytophthora megakarya and P. palmivora, closely related causal agents of cacao black pod rot, underwent increases in genome sizes and gene numbers by different mechanisms.</title>
        <authorList>
            <person name="Ali S.S."/>
            <person name="Shao J."/>
            <person name="Lary D.J."/>
            <person name="Kronmiller B."/>
            <person name="Shen D."/>
            <person name="Strem M.D."/>
            <person name="Amoako-Attah I."/>
            <person name="Akrofi A.Y."/>
            <person name="Begoude B.A."/>
            <person name="Ten Hoopen G.M."/>
            <person name="Coulibaly K."/>
            <person name="Kebe B.I."/>
            <person name="Melnick R.L."/>
            <person name="Guiltinan M.J."/>
            <person name="Tyler B.M."/>
            <person name="Meinhardt L.W."/>
            <person name="Bailey B.A."/>
        </authorList>
    </citation>
    <scope>NUCLEOTIDE SEQUENCE [LARGE SCALE GENOMIC DNA]</scope>
    <source>
        <strain evidence="3">sbr112.9</strain>
    </source>
</reference>
<dbReference type="Gene3D" id="3.30.70.270">
    <property type="match status" value="1"/>
</dbReference>
<feature type="signal peptide" evidence="1">
    <location>
        <begin position="1"/>
        <end position="25"/>
    </location>
</feature>
<evidence type="ECO:0000313" key="2">
    <source>
        <dbReference type="EMBL" id="POM75827.1"/>
    </source>
</evidence>
<keyword evidence="3" id="KW-1185">Reference proteome</keyword>
<name>A0A2P4YDD4_9STRA</name>
<evidence type="ECO:0000256" key="1">
    <source>
        <dbReference type="SAM" id="SignalP"/>
    </source>
</evidence>
<dbReference type="Proteomes" id="UP000237271">
    <property type="component" value="Unassembled WGS sequence"/>
</dbReference>
<dbReference type="PANTHER" id="PTHR45835">
    <property type="entry name" value="YALI0A06105P"/>
    <property type="match status" value="1"/>
</dbReference>